<reference evidence="3 4" key="1">
    <citation type="submission" date="2018-06" db="EMBL/GenBank/DDBJ databases">
        <title>Streptacidiphilus pinicola sp. nov., isolated from pine grove soil.</title>
        <authorList>
            <person name="Roh S.G."/>
            <person name="Park S."/>
            <person name="Kim M.-K."/>
            <person name="Yun B.-R."/>
            <person name="Park J."/>
            <person name="Kim M.J."/>
            <person name="Kim Y.S."/>
            <person name="Kim S.B."/>
        </authorList>
    </citation>
    <scope>NUCLEOTIDE SEQUENCE [LARGE SCALE GENOMIC DNA]</scope>
    <source>
        <strain evidence="3 4">MMS16-CNU450</strain>
    </source>
</reference>
<dbReference type="RefSeq" id="WP_111498767.1">
    <property type="nucleotide sequence ID" value="NZ_QKYN01000007.1"/>
</dbReference>
<name>A0A2X0JB03_9ACTN</name>
<feature type="transmembrane region" description="Helical" evidence="2">
    <location>
        <begin position="166"/>
        <end position="187"/>
    </location>
</feature>
<accession>A0A2X0JB03</accession>
<proteinExistence type="predicted"/>
<feature type="compositionally biased region" description="Low complexity" evidence="1">
    <location>
        <begin position="577"/>
        <end position="587"/>
    </location>
</feature>
<dbReference type="AlphaFoldDB" id="A0A2X0JB03"/>
<evidence type="ECO:0000256" key="1">
    <source>
        <dbReference type="SAM" id="MobiDB-lite"/>
    </source>
</evidence>
<organism evidence="3 4">
    <name type="scientific">Streptacidiphilus pinicola</name>
    <dbReference type="NCBI Taxonomy" id="2219663"/>
    <lineage>
        <taxon>Bacteria</taxon>
        <taxon>Bacillati</taxon>
        <taxon>Actinomycetota</taxon>
        <taxon>Actinomycetes</taxon>
        <taxon>Kitasatosporales</taxon>
        <taxon>Streptomycetaceae</taxon>
        <taxon>Streptacidiphilus</taxon>
    </lineage>
</organism>
<sequence>MTISSSSEASPTAAAGGAAGDQAGGGAATPVPGWVEEQAGPGGGQATRHLQAAAHLSRPFRRAVIAELVEERHRVPAPAPGTDIGAVLAECLRARRHHLWTALACFVVLLVGLAFDAVGTAFALGALLQVLLWGFGSRAVTWAVVRLEPRLDTPWLRERVRRTVLAVFWALYAVELVFGVAILTKLAQSDTAGYDGYDGYGGYAVTPQPSVGGSLAVPVLLVVVWLLIGAVSRYLQLGRLAEIGDPRSAEPPYQPPAGLRPVFERLRSGALEAETVFGAFQPFVGSGVLYDDWTLHTELRPAEAGVTATPLTVAEAHETITSWLRGLSFGADYPGDALHALTVRDRVFRSGLRVERSEAWHGSLSPVGPDGRRGLAPDAVRVLDGAAHPRLRHYVEARAELWGGQVIVSTFVRVTLQGQQLYLEGLQYVLPPVAERYRAVDQALRPDGLDLLRCLWQASTHLGRDLADNTLEVWSALGSALRGRWKERWRDRMLAHDRKVDQSPRVSVRELGADSHYEVLFQHLDAKRVWSAVAERTQAALLFVLKQHGYSTEQFEAVVQNIHINNGVQNYNSTVSGAQAAGRGARASTHPTVPQARMGTN</sequence>
<feature type="region of interest" description="Disordered" evidence="1">
    <location>
        <begin position="1"/>
        <end position="48"/>
    </location>
</feature>
<feature type="compositionally biased region" description="Low complexity" evidence="1">
    <location>
        <begin position="1"/>
        <end position="16"/>
    </location>
</feature>
<evidence type="ECO:0000313" key="3">
    <source>
        <dbReference type="EMBL" id="RAG87456.1"/>
    </source>
</evidence>
<dbReference type="Proteomes" id="UP000248889">
    <property type="component" value="Unassembled WGS sequence"/>
</dbReference>
<protein>
    <submittedName>
        <fullName evidence="3">Uncharacterized protein</fullName>
    </submittedName>
</protein>
<gene>
    <name evidence="3" type="ORF">DN069_01060</name>
</gene>
<keyword evidence="2" id="KW-0812">Transmembrane</keyword>
<evidence type="ECO:0000256" key="2">
    <source>
        <dbReference type="SAM" id="Phobius"/>
    </source>
</evidence>
<dbReference type="OrthoDB" id="3078176at2"/>
<feature type="region of interest" description="Disordered" evidence="1">
    <location>
        <begin position="577"/>
        <end position="601"/>
    </location>
</feature>
<comment type="caution">
    <text evidence="3">The sequence shown here is derived from an EMBL/GenBank/DDBJ whole genome shotgun (WGS) entry which is preliminary data.</text>
</comment>
<evidence type="ECO:0000313" key="4">
    <source>
        <dbReference type="Proteomes" id="UP000248889"/>
    </source>
</evidence>
<dbReference type="EMBL" id="QKYN01000007">
    <property type="protein sequence ID" value="RAG87456.1"/>
    <property type="molecule type" value="Genomic_DNA"/>
</dbReference>
<keyword evidence="4" id="KW-1185">Reference proteome</keyword>
<keyword evidence="2" id="KW-1133">Transmembrane helix</keyword>
<feature type="compositionally biased region" description="Gly residues" evidence="1">
    <location>
        <begin position="17"/>
        <end position="27"/>
    </location>
</feature>
<feature type="transmembrane region" description="Helical" evidence="2">
    <location>
        <begin position="121"/>
        <end position="145"/>
    </location>
</feature>
<keyword evidence="2" id="KW-0472">Membrane</keyword>
<feature type="transmembrane region" description="Helical" evidence="2">
    <location>
        <begin position="215"/>
        <end position="235"/>
    </location>
</feature>
<feature type="transmembrane region" description="Helical" evidence="2">
    <location>
        <begin position="98"/>
        <end position="115"/>
    </location>
</feature>